<comment type="similarity">
    <text evidence="2">Belongs to the glycosyl hydrolase 3 family.</text>
</comment>
<evidence type="ECO:0000313" key="7">
    <source>
        <dbReference type="EMBL" id="ODN69259.1"/>
    </source>
</evidence>
<feature type="domain" description="Glycoside hydrolase family 3 N-terminal" evidence="6">
    <location>
        <begin position="16"/>
        <end position="289"/>
    </location>
</feature>
<accession>A0A1E3GYV4</accession>
<dbReference type="Pfam" id="PF00933">
    <property type="entry name" value="Glyco_hydro_3"/>
    <property type="match status" value="1"/>
</dbReference>
<dbReference type="EC" id="3.2.1.52" evidence="3"/>
<dbReference type="SUPFAM" id="SSF51445">
    <property type="entry name" value="(Trans)glycosidases"/>
    <property type="match status" value="1"/>
</dbReference>
<reference evidence="7 8" key="1">
    <citation type="submission" date="2016-07" db="EMBL/GenBank/DDBJ databases">
        <title>Draft Genome Sequence of Methylobrevis pamukkalensis PK2.</title>
        <authorList>
            <person name="Vasilenko O.V."/>
            <person name="Doronina N.V."/>
            <person name="Shmareva M.N."/>
            <person name="Tarlachkov S.V."/>
            <person name="Mustakhimov I."/>
            <person name="Trotsenko Y.A."/>
        </authorList>
    </citation>
    <scope>NUCLEOTIDE SEQUENCE [LARGE SCALE GENOMIC DNA]</scope>
    <source>
        <strain evidence="7 8">PK2</strain>
    </source>
</reference>
<evidence type="ECO:0000259" key="6">
    <source>
        <dbReference type="Pfam" id="PF00933"/>
    </source>
</evidence>
<dbReference type="InterPro" id="IPR001764">
    <property type="entry name" value="Glyco_hydro_3_N"/>
</dbReference>
<evidence type="ECO:0000256" key="1">
    <source>
        <dbReference type="ARBA" id="ARBA00001231"/>
    </source>
</evidence>
<keyword evidence="8" id="KW-1185">Reference proteome</keyword>
<dbReference type="RefSeq" id="WP_069307767.1">
    <property type="nucleotide sequence ID" value="NZ_MCRJ01000100.1"/>
</dbReference>
<proteinExistence type="inferred from homology"/>
<dbReference type="InterPro" id="IPR017853">
    <property type="entry name" value="GH"/>
</dbReference>
<evidence type="ECO:0000256" key="2">
    <source>
        <dbReference type="ARBA" id="ARBA00005336"/>
    </source>
</evidence>
<dbReference type="Proteomes" id="UP000094622">
    <property type="component" value="Unassembled WGS sequence"/>
</dbReference>
<dbReference type="EMBL" id="MCRJ01000100">
    <property type="protein sequence ID" value="ODN69259.1"/>
    <property type="molecule type" value="Genomic_DNA"/>
</dbReference>
<evidence type="ECO:0000256" key="4">
    <source>
        <dbReference type="ARBA" id="ARBA00022801"/>
    </source>
</evidence>
<evidence type="ECO:0000256" key="5">
    <source>
        <dbReference type="ARBA" id="ARBA00023295"/>
    </source>
</evidence>
<keyword evidence="5 7" id="KW-0326">Glycosidase</keyword>
<dbReference type="AlphaFoldDB" id="A0A1E3GYV4"/>
<organism evidence="7 8">
    <name type="scientific">Methylobrevis pamukkalensis</name>
    <dbReference type="NCBI Taxonomy" id="1439726"/>
    <lineage>
        <taxon>Bacteria</taxon>
        <taxon>Pseudomonadati</taxon>
        <taxon>Pseudomonadota</taxon>
        <taxon>Alphaproteobacteria</taxon>
        <taxon>Hyphomicrobiales</taxon>
        <taxon>Pleomorphomonadaceae</taxon>
        <taxon>Methylobrevis</taxon>
    </lineage>
</organism>
<gene>
    <name evidence="7" type="primary">nagZ</name>
    <name evidence="7" type="ORF">A6302_03417</name>
</gene>
<dbReference type="InterPro" id="IPR050226">
    <property type="entry name" value="NagZ_Beta-hexosaminidase"/>
</dbReference>
<dbReference type="PATRIC" id="fig|1439726.3.peg.3596"/>
<dbReference type="NCBIfam" id="NF003740">
    <property type="entry name" value="PRK05337.1"/>
    <property type="match status" value="1"/>
</dbReference>
<protein>
    <recommendedName>
        <fullName evidence="3">beta-N-acetylhexosaminidase</fullName>
        <ecNumber evidence="3">3.2.1.52</ecNumber>
    </recommendedName>
</protein>
<evidence type="ECO:0000313" key="8">
    <source>
        <dbReference type="Proteomes" id="UP000094622"/>
    </source>
</evidence>
<dbReference type="Gene3D" id="3.20.20.300">
    <property type="entry name" value="Glycoside hydrolase, family 3, N-terminal domain"/>
    <property type="match status" value="1"/>
</dbReference>
<sequence>MPVSRFVSGASGLRLTAEEKRFFAQTRPFGLILFRRNIADRDQIRALCDEFRDAVGRDAPILVDQEGGRVQRLTVPNWRKIPSAARVAAAAVTGGDAIARMSGRVLAADLREVGITIDCAPCLDLSIPGQSDVIGDRSFGADPETVARLGRATAEGLLAGGVLPVIKHMPGHGRALVDSHLGLPVVETSRAELEATDFVPFRRLADLPAAMTAHIVFTALDPSQPATTSARVIAEIVRGHIGFGGLLFSDDVSMGALAGSLAERSRRCLDAGCDLVLHCNGDLAEMHQVAGEAGPLDGESARRAEMALAAVGDPDDADVEALRIRLDEAVAALPSA</sequence>
<dbReference type="InterPro" id="IPR036962">
    <property type="entry name" value="Glyco_hydro_3_N_sf"/>
</dbReference>
<dbReference type="GO" id="GO:0009254">
    <property type="term" value="P:peptidoglycan turnover"/>
    <property type="evidence" value="ECO:0007669"/>
    <property type="project" value="TreeGrafter"/>
</dbReference>
<comment type="catalytic activity">
    <reaction evidence="1">
        <text>Hydrolysis of terminal non-reducing N-acetyl-D-hexosamine residues in N-acetyl-beta-D-hexosaminides.</text>
        <dbReference type="EC" id="3.2.1.52"/>
    </reaction>
</comment>
<dbReference type="GO" id="GO:0004563">
    <property type="term" value="F:beta-N-acetylhexosaminidase activity"/>
    <property type="evidence" value="ECO:0007669"/>
    <property type="project" value="UniProtKB-EC"/>
</dbReference>
<keyword evidence="4 7" id="KW-0378">Hydrolase</keyword>
<dbReference type="GO" id="GO:0005975">
    <property type="term" value="P:carbohydrate metabolic process"/>
    <property type="evidence" value="ECO:0007669"/>
    <property type="project" value="InterPro"/>
</dbReference>
<comment type="caution">
    <text evidence="7">The sequence shown here is derived from an EMBL/GenBank/DDBJ whole genome shotgun (WGS) entry which is preliminary data.</text>
</comment>
<dbReference type="PANTHER" id="PTHR30480">
    <property type="entry name" value="BETA-HEXOSAMINIDASE-RELATED"/>
    <property type="match status" value="1"/>
</dbReference>
<evidence type="ECO:0000256" key="3">
    <source>
        <dbReference type="ARBA" id="ARBA00012663"/>
    </source>
</evidence>
<name>A0A1E3GYV4_9HYPH</name>
<dbReference type="OrthoDB" id="9786661at2"/>
<dbReference type="PANTHER" id="PTHR30480:SF13">
    <property type="entry name" value="BETA-HEXOSAMINIDASE"/>
    <property type="match status" value="1"/>
</dbReference>